<dbReference type="InterPro" id="IPR016032">
    <property type="entry name" value="Sig_transdc_resp-reg_C-effctor"/>
</dbReference>
<dbReference type="InterPro" id="IPR017470">
    <property type="entry name" value="Tscrpt_reg_EpsA"/>
</dbReference>
<accession>A0A6C1AXY1</accession>
<dbReference type="Pfam" id="PF00196">
    <property type="entry name" value="GerE"/>
    <property type="match status" value="1"/>
</dbReference>
<dbReference type="Proteomes" id="UP000501991">
    <property type="component" value="Chromosome"/>
</dbReference>
<dbReference type="InterPro" id="IPR036388">
    <property type="entry name" value="WH-like_DNA-bd_sf"/>
</dbReference>
<dbReference type="GO" id="GO:0003677">
    <property type="term" value="F:DNA binding"/>
    <property type="evidence" value="ECO:0007669"/>
    <property type="project" value="UniProtKB-KW"/>
</dbReference>
<dbReference type="PANTHER" id="PTHR44688:SF16">
    <property type="entry name" value="DNA-BINDING TRANSCRIPTIONAL ACTIVATOR DEVR_DOSR"/>
    <property type="match status" value="1"/>
</dbReference>
<evidence type="ECO:0000259" key="4">
    <source>
        <dbReference type="PROSITE" id="PS50043"/>
    </source>
</evidence>
<organism evidence="5 6">
    <name type="scientific">Nitrogeniibacter mangrovi</name>
    <dbReference type="NCBI Taxonomy" id="2016596"/>
    <lineage>
        <taxon>Bacteria</taxon>
        <taxon>Pseudomonadati</taxon>
        <taxon>Pseudomonadota</taxon>
        <taxon>Betaproteobacteria</taxon>
        <taxon>Rhodocyclales</taxon>
        <taxon>Zoogloeaceae</taxon>
        <taxon>Nitrogeniibacter</taxon>
    </lineage>
</organism>
<dbReference type="NCBIfam" id="TIGR03020">
    <property type="entry name" value="EpsA"/>
    <property type="match status" value="1"/>
</dbReference>
<keyword evidence="6" id="KW-1185">Reference proteome</keyword>
<dbReference type="CDD" id="cd06170">
    <property type="entry name" value="LuxR_C_like"/>
    <property type="match status" value="1"/>
</dbReference>
<dbReference type="EMBL" id="CP048836">
    <property type="protein sequence ID" value="QID16206.1"/>
    <property type="molecule type" value="Genomic_DNA"/>
</dbReference>
<dbReference type="RefSeq" id="WP_173763372.1">
    <property type="nucleotide sequence ID" value="NZ_CP048836.1"/>
</dbReference>
<dbReference type="GO" id="GO:0006355">
    <property type="term" value="P:regulation of DNA-templated transcription"/>
    <property type="evidence" value="ECO:0007669"/>
    <property type="project" value="InterPro"/>
</dbReference>
<dbReference type="SUPFAM" id="SSF46894">
    <property type="entry name" value="C-terminal effector domain of the bipartite response regulators"/>
    <property type="match status" value="1"/>
</dbReference>
<keyword evidence="3" id="KW-0804">Transcription</keyword>
<gene>
    <name evidence="5" type="ORF">G3580_00340</name>
</gene>
<feature type="domain" description="HTH luxR-type" evidence="4">
    <location>
        <begin position="180"/>
        <end position="245"/>
    </location>
</feature>
<evidence type="ECO:0000256" key="3">
    <source>
        <dbReference type="ARBA" id="ARBA00023163"/>
    </source>
</evidence>
<reference evidence="5 6" key="1">
    <citation type="submission" date="2020-02" db="EMBL/GenBank/DDBJ databases">
        <title>Nitrogenibacter mangrovi gen. nov., sp. nov. isolated from mangrove sediment, a denitrifying betaproteobacterium.</title>
        <authorList>
            <person name="Liao H."/>
            <person name="Tian Y."/>
        </authorList>
    </citation>
    <scope>NUCLEOTIDE SEQUENCE [LARGE SCALE GENOMIC DNA]</scope>
    <source>
        <strain evidence="5 6">M9-3-2</strain>
    </source>
</reference>
<evidence type="ECO:0000256" key="1">
    <source>
        <dbReference type="ARBA" id="ARBA00023015"/>
    </source>
</evidence>
<dbReference type="PANTHER" id="PTHR44688">
    <property type="entry name" value="DNA-BINDING TRANSCRIPTIONAL ACTIVATOR DEVR_DOSR"/>
    <property type="match status" value="1"/>
</dbReference>
<evidence type="ECO:0000256" key="2">
    <source>
        <dbReference type="ARBA" id="ARBA00023125"/>
    </source>
</evidence>
<dbReference type="AlphaFoldDB" id="A0A6C1AXY1"/>
<sequence length="258" mass="28755">MAEFVSLSNEDRERLLFLIDSSIKINKRFQFFLWAQGTLQSFIPHETLVCATGDLNTLQLRSDVFSRATLPDDFDTLAQDPVHGFVAPMLTLWHAQNRSPVVTGDAEARADALHPMLYRLNYRHNLCHGAREVRGNRGAFFAFLGLEGAAGERERYFADLLMPHLYMATLRMVESEAGHIEGPASVLSEREIQVLGWVRDGKTNAEIGQILDISPLTVKNHVQKILRKLDVSNRAQAVAKATSIGLFVNGHVGESSLS</sequence>
<keyword evidence="2" id="KW-0238">DNA-binding</keyword>
<dbReference type="Gene3D" id="1.10.10.10">
    <property type="entry name" value="Winged helix-like DNA-binding domain superfamily/Winged helix DNA-binding domain"/>
    <property type="match status" value="1"/>
</dbReference>
<dbReference type="PROSITE" id="PS50043">
    <property type="entry name" value="HTH_LUXR_2"/>
    <property type="match status" value="1"/>
</dbReference>
<dbReference type="InterPro" id="IPR000792">
    <property type="entry name" value="Tscrpt_reg_LuxR_C"/>
</dbReference>
<dbReference type="KEGG" id="azq:G3580_00340"/>
<keyword evidence="1" id="KW-0805">Transcription regulation</keyword>
<proteinExistence type="predicted"/>
<evidence type="ECO:0000313" key="5">
    <source>
        <dbReference type="EMBL" id="QID16206.1"/>
    </source>
</evidence>
<evidence type="ECO:0000313" key="6">
    <source>
        <dbReference type="Proteomes" id="UP000501991"/>
    </source>
</evidence>
<dbReference type="PRINTS" id="PR00038">
    <property type="entry name" value="HTHLUXR"/>
</dbReference>
<name>A0A6C1AXY1_9RHOO</name>
<protein>
    <submittedName>
        <fullName evidence="5">Helix-turn-helix transcriptional regulator</fullName>
    </submittedName>
</protein>
<dbReference type="SMART" id="SM00421">
    <property type="entry name" value="HTH_LUXR"/>
    <property type="match status" value="1"/>
</dbReference>